<accession>A0AAN9QW45</accession>
<comment type="caution">
    <text evidence="2">The sequence shown here is derived from an EMBL/GenBank/DDBJ whole genome shotgun (WGS) entry which is preliminary data.</text>
</comment>
<evidence type="ECO:0000313" key="2">
    <source>
        <dbReference type="EMBL" id="KAK7349744.1"/>
    </source>
</evidence>
<name>A0AAN9QW45_CANGL</name>
<feature type="region of interest" description="Disordered" evidence="1">
    <location>
        <begin position="14"/>
        <end position="41"/>
    </location>
</feature>
<dbReference type="EMBL" id="JAYMYQ010000002">
    <property type="protein sequence ID" value="KAK7349744.1"/>
    <property type="molecule type" value="Genomic_DNA"/>
</dbReference>
<sequence length="105" mass="11888">MSLLVSSAFVPGCNVKSRTVSPSLKTPEYETQHSTSSSQELSMFDYVKDTTDENDKIMKRSYLEIPTGLEEKGERPSPPTEDKCLKQEVEELTPFNKKQTHKNCT</sequence>
<reference evidence="2 3" key="1">
    <citation type="submission" date="2024-01" db="EMBL/GenBank/DDBJ databases">
        <title>The genomes of 5 underutilized Papilionoideae crops provide insights into root nodulation and disease resistanc.</title>
        <authorList>
            <person name="Jiang F."/>
        </authorList>
    </citation>
    <scope>NUCLEOTIDE SEQUENCE [LARGE SCALE GENOMIC DNA]</scope>
    <source>
        <strain evidence="2">LVBAO_FW01</strain>
        <tissue evidence="2">Leaves</tissue>
    </source>
</reference>
<feature type="compositionally biased region" description="Polar residues" evidence="1">
    <location>
        <begin position="32"/>
        <end position="41"/>
    </location>
</feature>
<dbReference type="Proteomes" id="UP001367508">
    <property type="component" value="Unassembled WGS sequence"/>
</dbReference>
<proteinExistence type="predicted"/>
<dbReference type="AlphaFoldDB" id="A0AAN9QW45"/>
<protein>
    <submittedName>
        <fullName evidence="2">Uncharacterized protein</fullName>
    </submittedName>
</protein>
<evidence type="ECO:0000313" key="3">
    <source>
        <dbReference type="Proteomes" id="UP001367508"/>
    </source>
</evidence>
<gene>
    <name evidence="2" type="ORF">VNO77_07370</name>
</gene>
<keyword evidence="3" id="KW-1185">Reference proteome</keyword>
<organism evidence="2 3">
    <name type="scientific">Canavalia gladiata</name>
    <name type="common">Sword bean</name>
    <name type="synonym">Dolichos gladiatus</name>
    <dbReference type="NCBI Taxonomy" id="3824"/>
    <lineage>
        <taxon>Eukaryota</taxon>
        <taxon>Viridiplantae</taxon>
        <taxon>Streptophyta</taxon>
        <taxon>Embryophyta</taxon>
        <taxon>Tracheophyta</taxon>
        <taxon>Spermatophyta</taxon>
        <taxon>Magnoliopsida</taxon>
        <taxon>eudicotyledons</taxon>
        <taxon>Gunneridae</taxon>
        <taxon>Pentapetalae</taxon>
        <taxon>rosids</taxon>
        <taxon>fabids</taxon>
        <taxon>Fabales</taxon>
        <taxon>Fabaceae</taxon>
        <taxon>Papilionoideae</taxon>
        <taxon>50 kb inversion clade</taxon>
        <taxon>NPAAA clade</taxon>
        <taxon>indigoferoid/millettioid clade</taxon>
        <taxon>Phaseoleae</taxon>
        <taxon>Canavalia</taxon>
    </lineage>
</organism>
<evidence type="ECO:0000256" key="1">
    <source>
        <dbReference type="SAM" id="MobiDB-lite"/>
    </source>
</evidence>